<keyword evidence="2" id="KW-1185">Reference proteome</keyword>
<evidence type="ECO:0000313" key="2">
    <source>
        <dbReference type="Proteomes" id="UP000187209"/>
    </source>
</evidence>
<dbReference type="SUPFAM" id="SSF50729">
    <property type="entry name" value="PH domain-like"/>
    <property type="match status" value="1"/>
</dbReference>
<evidence type="ECO:0000313" key="1">
    <source>
        <dbReference type="EMBL" id="OMJ70992.1"/>
    </source>
</evidence>
<protein>
    <recommendedName>
        <fullName evidence="3">GRAM domain-containing protein</fullName>
    </recommendedName>
</protein>
<comment type="caution">
    <text evidence="1">The sequence shown here is derived from an EMBL/GenBank/DDBJ whole genome shotgun (WGS) entry which is preliminary data.</text>
</comment>
<dbReference type="AlphaFoldDB" id="A0A1R2B2I9"/>
<name>A0A1R2B2I9_9CILI</name>
<accession>A0A1R2B2I9</accession>
<evidence type="ECO:0008006" key="3">
    <source>
        <dbReference type="Google" id="ProtNLM"/>
    </source>
</evidence>
<organism evidence="1 2">
    <name type="scientific">Stentor coeruleus</name>
    <dbReference type="NCBI Taxonomy" id="5963"/>
    <lineage>
        <taxon>Eukaryota</taxon>
        <taxon>Sar</taxon>
        <taxon>Alveolata</taxon>
        <taxon>Ciliophora</taxon>
        <taxon>Postciliodesmatophora</taxon>
        <taxon>Heterotrichea</taxon>
        <taxon>Heterotrichida</taxon>
        <taxon>Stentoridae</taxon>
        <taxon>Stentor</taxon>
    </lineage>
</organism>
<proteinExistence type="predicted"/>
<reference evidence="1 2" key="1">
    <citation type="submission" date="2016-11" db="EMBL/GenBank/DDBJ databases">
        <title>The macronuclear genome of Stentor coeruleus: a giant cell with tiny introns.</title>
        <authorList>
            <person name="Slabodnick M."/>
            <person name="Ruby J.G."/>
            <person name="Reiff S.B."/>
            <person name="Swart E.C."/>
            <person name="Gosai S."/>
            <person name="Prabakaran S."/>
            <person name="Witkowska E."/>
            <person name="Larue G.E."/>
            <person name="Fisher S."/>
            <person name="Freeman R.M."/>
            <person name="Gunawardena J."/>
            <person name="Chu W."/>
            <person name="Stover N.A."/>
            <person name="Gregory B.D."/>
            <person name="Nowacki M."/>
            <person name="Derisi J."/>
            <person name="Roy S.W."/>
            <person name="Marshall W.F."/>
            <person name="Sood P."/>
        </authorList>
    </citation>
    <scope>NUCLEOTIDE SEQUENCE [LARGE SCALE GENOMIC DNA]</scope>
    <source>
        <strain evidence="1">WM001</strain>
    </source>
</reference>
<gene>
    <name evidence="1" type="ORF">SteCoe_30893</name>
</gene>
<dbReference type="EMBL" id="MPUH01001032">
    <property type="protein sequence ID" value="OMJ70992.1"/>
    <property type="molecule type" value="Genomic_DNA"/>
</dbReference>
<dbReference type="Proteomes" id="UP000187209">
    <property type="component" value="Unassembled WGS sequence"/>
</dbReference>
<sequence length="169" mass="19290">MALNPILDSNLNPLLYPSETVIFNSKETFSTIEFINGIIFQRAIGITYLTNARVIFIHNDSELREHNYALHHNLITDEHLTFIGEILVFQGNISPYANFMPSSGKFKIELSARGSQDFKRQTENFIRQIRMVHNVPVMQSAGQTRNAFVDPQDPDLMIVVDQPLDDNPN</sequence>